<evidence type="ECO:0008006" key="3">
    <source>
        <dbReference type="Google" id="ProtNLM"/>
    </source>
</evidence>
<dbReference type="RefSeq" id="WP_105354976.1">
    <property type="nucleotide sequence ID" value="NZ_PUIA01000042.1"/>
</dbReference>
<proteinExistence type="predicted"/>
<name>A0A2S8FAZ4_9BACT</name>
<evidence type="ECO:0000313" key="1">
    <source>
        <dbReference type="EMBL" id="PQO29104.1"/>
    </source>
</evidence>
<gene>
    <name evidence="1" type="ORF">C5Y96_15220</name>
</gene>
<accession>A0A2S8FAZ4</accession>
<organism evidence="1 2">
    <name type="scientific">Blastopirellula marina</name>
    <dbReference type="NCBI Taxonomy" id="124"/>
    <lineage>
        <taxon>Bacteria</taxon>
        <taxon>Pseudomonadati</taxon>
        <taxon>Planctomycetota</taxon>
        <taxon>Planctomycetia</taxon>
        <taxon>Pirellulales</taxon>
        <taxon>Pirellulaceae</taxon>
        <taxon>Blastopirellula</taxon>
    </lineage>
</organism>
<dbReference type="AlphaFoldDB" id="A0A2S8FAZ4"/>
<evidence type="ECO:0000313" key="2">
    <source>
        <dbReference type="Proteomes" id="UP000240009"/>
    </source>
</evidence>
<comment type="caution">
    <text evidence="1">The sequence shown here is derived from an EMBL/GenBank/DDBJ whole genome shotgun (WGS) entry which is preliminary data.</text>
</comment>
<dbReference type="Proteomes" id="UP000240009">
    <property type="component" value="Unassembled WGS sequence"/>
</dbReference>
<dbReference type="EMBL" id="PUIA01000042">
    <property type="protein sequence ID" value="PQO29104.1"/>
    <property type="molecule type" value="Genomic_DNA"/>
</dbReference>
<sequence length="132" mass="15137">MPVNLVFYSNGVLMAHSGVVTDEDLLESDVELYSHEYPEGLQFQLVDLTDVRDFQASHKTMRYLGEKDREFSQTHGRQLIVVIAPTHGRANTIVWEVWAQDTSTNDPALLTKIVDRRDEAIQWLKDNGIEIH</sequence>
<reference evidence="1 2" key="1">
    <citation type="submission" date="2018-02" db="EMBL/GenBank/DDBJ databases">
        <title>Comparative genomes isolates from brazilian mangrove.</title>
        <authorList>
            <person name="Araujo J.E."/>
            <person name="Taketani R.G."/>
            <person name="Silva M.C.P."/>
            <person name="Loureco M.V."/>
            <person name="Andreote F.D."/>
        </authorList>
    </citation>
    <scope>NUCLEOTIDE SEQUENCE [LARGE SCALE GENOMIC DNA]</scope>
    <source>
        <strain evidence="1 2">HEX-2 MGV</strain>
    </source>
</reference>
<dbReference type="OrthoDB" id="289148at2"/>
<protein>
    <recommendedName>
        <fullName evidence="3">STAS/SEC14 domain-containing protein</fullName>
    </recommendedName>
</protein>